<proteinExistence type="predicted"/>
<organism evidence="2 3">
    <name type="scientific">Kipferlia bialata</name>
    <dbReference type="NCBI Taxonomy" id="797122"/>
    <lineage>
        <taxon>Eukaryota</taxon>
        <taxon>Metamonada</taxon>
        <taxon>Carpediemonas-like organisms</taxon>
        <taxon>Kipferlia</taxon>
    </lineage>
</organism>
<protein>
    <submittedName>
        <fullName evidence="2">Uncharacterized protein</fullName>
    </submittedName>
</protein>
<reference evidence="2 3" key="1">
    <citation type="journal article" date="2018" name="PLoS ONE">
        <title>The draft genome of Kipferlia bialata reveals reductive genome evolution in fornicate parasites.</title>
        <authorList>
            <person name="Tanifuji G."/>
            <person name="Takabayashi S."/>
            <person name="Kume K."/>
            <person name="Takagi M."/>
            <person name="Nakayama T."/>
            <person name="Kamikawa R."/>
            <person name="Inagaki Y."/>
            <person name="Hashimoto T."/>
        </authorList>
    </citation>
    <scope>NUCLEOTIDE SEQUENCE [LARGE SCALE GENOMIC DNA]</scope>
    <source>
        <strain evidence="2">NY0173</strain>
    </source>
</reference>
<feature type="compositionally biased region" description="Acidic residues" evidence="1">
    <location>
        <begin position="148"/>
        <end position="159"/>
    </location>
</feature>
<accession>A0A391NIV2</accession>
<dbReference type="AlphaFoldDB" id="A0A391NIV2"/>
<evidence type="ECO:0000313" key="2">
    <source>
        <dbReference type="EMBL" id="GCA62137.1"/>
    </source>
</evidence>
<sequence length="192" mass="21746">MAHTYDASPFYGKRPVLVNMVVDNRVMRVRLYIDSPQTLLDLDPTFFERIPEMLSIFRNTRMYQGSKARGPAAPTTFDPARDLNMTGRMHDYDYFDSVGISIRWTLIRVPFSRYSVLPPSLLVPSVRGRLECSAFAQSLAAKYHVTVPEDDNDESEESSIDPSGETRSQPVVLSSANHEMVVVILTQRGIRT</sequence>
<comment type="caution">
    <text evidence="2">The sequence shown here is derived from an EMBL/GenBank/DDBJ whole genome shotgun (WGS) entry which is preliminary data.</text>
</comment>
<gene>
    <name evidence="2" type="ORF">KIPB_001501</name>
</gene>
<keyword evidence="3" id="KW-1185">Reference proteome</keyword>
<evidence type="ECO:0000256" key="1">
    <source>
        <dbReference type="SAM" id="MobiDB-lite"/>
    </source>
</evidence>
<dbReference type="Proteomes" id="UP000265618">
    <property type="component" value="Unassembled WGS sequence"/>
</dbReference>
<feature type="region of interest" description="Disordered" evidence="1">
    <location>
        <begin position="146"/>
        <end position="171"/>
    </location>
</feature>
<evidence type="ECO:0000313" key="3">
    <source>
        <dbReference type="Proteomes" id="UP000265618"/>
    </source>
</evidence>
<dbReference type="EMBL" id="BDIP01000217">
    <property type="protein sequence ID" value="GCA62137.1"/>
    <property type="molecule type" value="Genomic_DNA"/>
</dbReference>
<name>A0A391NIV2_9EUKA</name>